<dbReference type="AlphaFoldDB" id="A0A0C9VPV0"/>
<protein>
    <submittedName>
        <fullName evidence="2">Uncharacterized protein</fullName>
    </submittedName>
</protein>
<dbReference type="Proteomes" id="UP000054279">
    <property type="component" value="Unassembled WGS sequence"/>
</dbReference>
<name>A0A0C9VPV0_SPHS4</name>
<reference evidence="2 3" key="1">
    <citation type="submission" date="2014-06" db="EMBL/GenBank/DDBJ databases">
        <title>Evolutionary Origins and Diversification of the Mycorrhizal Mutualists.</title>
        <authorList>
            <consortium name="DOE Joint Genome Institute"/>
            <consortium name="Mycorrhizal Genomics Consortium"/>
            <person name="Kohler A."/>
            <person name="Kuo A."/>
            <person name="Nagy L.G."/>
            <person name="Floudas D."/>
            <person name="Copeland A."/>
            <person name="Barry K.W."/>
            <person name="Cichocki N."/>
            <person name="Veneault-Fourrey C."/>
            <person name="LaButti K."/>
            <person name="Lindquist E.A."/>
            <person name="Lipzen A."/>
            <person name="Lundell T."/>
            <person name="Morin E."/>
            <person name="Murat C."/>
            <person name="Riley R."/>
            <person name="Ohm R."/>
            <person name="Sun H."/>
            <person name="Tunlid A."/>
            <person name="Henrissat B."/>
            <person name="Grigoriev I.V."/>
            <person name="Hibbett D.S."/>
            <person name="Martin F."/>
        </authorList>
    </citation>
    <scope>NUCLEOTIDE SEQUENCE [LARGE SCALE GENOMIC DNA]</scope>
    <source>
        <strain evidence="2 3">SS14</strain>
    </source>
</reference>
<feature type="region of interest" description="Disordered" evidence="1">
    <location>
        <begin position="1"/>
        <end position="21"/>
    </location>
</feature>
<evidence type="ECO:0000313" key="2">
    <source>
        <dbReference type="EMBL" id="KIJ40215.1"/>
    </source>
</evidence>
<keyword evidence="3" id="KW-1185">Reference proteome</keyword>
<dbReference type="HOGENOM" id="CLU_148207_0_0_1"/>
<organism evidence="2 3">
    <name type="scientific">Sphaerobolus stellatus (strain SS14)</name>
    <dbReference type="NCBI Taxonomy" id="990650"/>
    <lineage>
        <taxon>Eukaryota</taxon>
        <taxon>Fungi</taxon>
        <taxon>Dikarya</taxon>
        <taxon>Basidiomycota</taxon>
        <taxon>Agaricomycotina</taxon>
        <taxon>Agaricomycetes</taxon>
        <taxon>Phallomycetidae</taxon>
        <taxon>Geastrales</taxon>
        <taxon>Sphaerobolaceae</taxon>
        <taxon>Sphaerobolus</taxon>
    </lineage>
</organism>
<evidence type="ECO:0000256" key="1">
    <source>
        <dbReference type="SAM" id="MobiDB-lite"/>
    </source>
</evidence>
<dbReference type="EMBL" id="KN837146">
    <property type="protein sequence ID" value="KIJ40215.1"/>
    <property type="molecule type" value="Genomic_DNA"/>
</dbReference>
<feature type="compositionally biased region" description="Polar residues" evidence="1">
    <location>
        <begin position="1"/>
        <end position="15"/>
    </location>
</feature>
<sequence>MLITNKEAQQQQITPVSPPAAVIGGSHPELMSRICEVTTTPRSNNFDGARYAEGPGQQQVQRSAAPLSSNNLSSLYGKDDEQIIKELAELDWKGNMLDVLEWATGTRV</sequence>
<proteinExistence type="predicted"/>
<evidence type="ECO:0000313" key="3">
    <source>
        <dbReference type="Proteomes" id="UP000054279"/>
    </source>
</evidence>
<feature type="region of interest" description="Disordered" evidence="1">
    <location>
        <begin position="52"/>
        <end position="73"/>
    </location>
</feature>
<accession>A0A0C9VPV0</accession>
<gene>
    <name evidence="2" type="ORF">M422DRAFT_257055</name>
</gene>